<name>A0ABP8I221_9BURK</name>
<dbReference type="RefSeq" id="WP_345539722.1">
    <property type="nucleotide sequence ID" value="NZ_BAABGJ010000060.1"/>
</dbReference>
<sequence>MPFASQETIDRVTNVLLNGNYQMKQAVLRTTPISPPHGDVSMFTNAQLTTGAFGAKLKLNQADATLAKQLEQRLEANPSLTKLTVAPWGAVFGLRDGAGNWTFTLVRHASVTARKITIITKKRFLRSDKVTRVERGEIRPSQTVVRDAQGFVDLTDPGTILTEQDHATCVNLGFSEFFPGAGAAAVRNLTNTQIF</sequence>
<evidence type="ECO:0000313" key="2">
    <source>
        <dbReference type="Proteomes" id="UP001500975"/>
    </source>
</evidence>
<keyword evidence="2" id="KW-1185">Reference proteome</keyword>
<gene>
    <name evidence="1" type="ORF">GCM10023165_36840</name>
</gene>
<proteinExistence type="predicted"/>
<protein>
    <submittedName>
        <fullName evidence="1">Uncharacterized protein</fullName>
    </submittedName>
</protein>
<reference evidence="2" key="1">
    <citation type="journal article" date="2019" name="Int. J. Syst. Evol. Microbiol.">
        <title>The Global Catalogue of Microorganisms (GCM) 10K type strain sequencing project: providing services to taxonomists for standard genome sequencing and annotation.</title>
        <authorList>
            <consortium name="The Broad Institute Genomics Platform"/>
            <consortium name="The Broad Institute Genome Sequencing Center for Infectious Disease"/>
            <person name="Wu L."/>
            <person name="Ma J."/>
        </authorList>
    </citation>
    <scope>NUCLEOTIDE SEQUENCE [LARGE SCALE GENOMIC DNA]</scope>
    <source>
        <strain evidence="2">JCM 17804</strain>
    </source>
</reference>
<organism evidence="1 2">
    <name type="scientific">Variovorax defluvii</name>
    <dbReference type="NCBI Taxonomy" id="913761"/>
    <lineage>
        <taxon>Bacteria</taxon>
        <taxon>Pseudomonadati</taxon>
        <taxon>Pseudomonadota</taxon>
        <taxon>Betaproteobacteria</taxon>
        <taxon>Burkholderiales</taxon>
        <taxon>Comamonadaceae</taxon>
        <taxon>Variovorax</taxon>
    </lineage>
</organism>
<evidence type="ECO:0000313" key="1">
    <source>
        <dbReference type="EMBL" id="GAA4349799.1"/>
    </source>
</evidence>
<dbReference type="Proteomes" id="UP001500975">
    <property type="component" value="Unassembled WGS sequence"/>
</dbReference>
<dbReference type="EMBL" id="BAABGJ010000060">
    <property type="protein sequence ID" value="GAA4349799.1"/>
    <property type="molecule type" value="Genomic_DNA"/>
</dbReference>
<accession>A0ABP8I221</accession>
<comment type="caution">
    <text evidence="1">The sequence shown here is derived from an EMBL/GenBank/DDBJ whole genome shotgun (WGS) entry which is preliminary data.</text>
</comment>